<name>A0A183NK08_9TREM</name>
<protein>
    <submittedName>
        <fullName evidence="1">Uncharacterized protein</fullName>
    </submittedName>
</protein>
<evidence type="ECO:0000313" key="1">
    <source>
        <dbReference type="EMBL" id="VDO87133.1"/>
    </source>
</evidence>
<evidence type="ECO:0000313" key="2">
    <source>
        <dbReference type="Proteomes" id="UP000269396"/>
    </source>
</evidence>
<sequence length="92" mass="10113">MRNQNSSNSSHISALLRRWIKELVPLGVTGGDFESFKSSELHLITNRNDEQGKLSPIISMKMPIRTGGSYVISIADGGRILVVVPVSTIKFD</sequence>
<gene>
    <name evidence="1" type="ORF">SMTD_LOCUS2444</name>
</gene>
<organism evidence="1 2">
    <name type="scientific">Schistosoma mattheei</name>
    <dbReference type="NCBI Taxonomy" id="31246"/>
    <lineage>
        <taxon>Eukaryota</taxon>
        <taxon>Metazoa</taxon>
        <taxon>Spiralia</taxon>
        <taxon>Lophotrochozoa</taxon>
        <taxon>Platyhelminthes</taxon>
        <taxon>Trematoda</taxon>
        <taxon>Digenea</taxon>
        <taxon>Strigeidida</taxon>
        <taxon>Schistosomatoidea</taxon>
        <taxon>Schistosomatidae</taxon>
        <taxon>Schistosoma</taxon>
    </lineage>
</organism>
<accession>A0A183NK08</accession>
<keyword evidence="2" id="KW-1185">Reference proteome</keyword>
<proteinExistence type="predicted"/>
<reference evidence="1 2" key="1">
    <citation type="submission" date="2018-11" db="EMBL/GenBank/DDBJ databases">
        <authorList>
            <consortium name="Pathogen Informatics"/>
        </authorList>
    </citation>
    <scope>NUCLEOTIDE SEQUENCE [LARGE SCALE GENOMIC DNA]</scope>
    <source>
        <strain>Denwood</strain>
        <strain evidence="2">Zambia</strain>
    </source>
</reference>
<dbReference type="EMBL" id="UZAL01003403">
    <property type="protein sequence ID" value="VDO87133.1"/>
    <property type="molecule type" value="Genomic_DNA"/>
</dbReference>
<dbReference type="Proteomes" id="UP000269396">
    <property type="component" value="Unassembled WGS sequence"/>
</dbReference>
<dbReference type="AlphaFoldDB" id="A0A183NK08"/>